<keyword evidence="1" id="KW-0694">RNA-binding</keyword>
<dbReference type="GO" id="GO:0003723">
    <property type="term" value="F:RNA binding"/>
    <property type="evidence" value="ECO:0007669"/>
    <property type="project" value="UniProtKB-UniRule"/>
</dbReference>
<dbReference type="Gene3D" id="3.40.50.150">
    <property type="entry name" value="Vaccinia Virus protein VP39"/>
    <property type="match status" value="1"/>
</dbReference>
<feature type="site" description="Interaction with substrate rRNA" evidence="1">
    <location>
        <position position="4"/>
    </location>
</feature>
<comment type="catalytic activity">
    <reaction evidence="1">
        <text>adenosine(2030) in 23S rRNA + S-adenosyl-L-methionine = N(6)-methyladenosine(2030) in 23S rRNA + S-adenosyl-L-homocysteine + H(+)</text>
        <dbReference type="Rhea" id="RHEA:43736"/>
        <dbReference type="Rhea" id="RHEA-COMP:10668"/>
        <dbReference type="Rhea" id="RHEA-COMP:10669"/>
        <dbReference type="ChEBI" id="CHEBI:15378"/>
        <dbReference type="ChEBI" id="CHEBI:57856"/>
        <dbReference type="ChEBI" id="CHEBI:59789"/>
        <dbReference type="ChEBI" id="CHEBI:74411"/>
        <dbReference type="ChEBI" id="CHEBI:74449"/>
        <dbReference type="EC" id="2.1.1.266"/>
    </reaction>
</comment>
<protein>
    <recommendedName>
        <fullName evidence="1">Ribosomal RNA large subunit methyltransferase J</fullName>
        <ecNumber evidence="1">2.1.1.266</ecNumber>
    </recommendedName>
    <alternativeName>
        <fullName evidence="1">23S rRNA (adenine(2030)-N6)-methyltransferase</fullName>
    </alternativeName>
    <alternativeName>
        <fullName evidence="1">23S rRNA m6A2030 methyltransferase</fullName>
    </alternativeName>
</protein>
<name>A0A840SK00_9RHOB</name>
<feature type="active site" description="Proton acceptor" evidence="1">
    <location>
        <position position="159"/>
    </location>
</feature>
<feature type="binding site" evidence="1">
    <location>
        <position position="19"/>
    </location>
    <ligand>
        <name>S-adenosyl-L-methionine</name>
        <dbReference type="ChEBI" id="CHEBI:59789"/>
    </ligand>
</feature>
<comment type="function">
    <text evidence="1">Specifically methylates the adenine in position 2030 of 23S rRNA.</text>
</comment>
<comment type="subunit">
    <text evidence="1">Monomer.</text>
</comment>
<keyword evidence="3" id="KW-1185">Reference proteome</keyword>
<feature type="binding site" evidence="1">
    <location>
        <position position="114"/>
    </location>
    <ligand>
        <name>S-adenosyl-L-methionine</name>
        <dbReference type="ChEBI" id="CHEBI:59789"/>
    </ligand>
</feature>
<comment type="similarity">
    <text evidence="1">Belongs to the RlmJ family.</text>
</comment>
<gene>
    <name evidence="1" type="primary">rlmJ</name>
    <name evidence="2" type="ORF">HNP73_000399</name>
</gene>
<sequence>MLSYQHAYHAGGPADLHKHIVLAELIARLTVKPRAISYLETHAGRGLYDLTAAETLKTGEAAQGIERLAPSPAATPFGRAIAAVRAAAGPTAYPGSPAIARALLRPQDSLTLMELHPAEHAALRKALAGPGVAIHRRDGLEGGLALAPMTPRRGLVLVDPSYEVKSEYTEVAGFVRRLVAKWPEVAVLVWYPLLPAGRHRELITGLHPLAVRVDEVRFDPEPVRGMTGSGLALLNAPHGAEAAFRAAREQAAPILVPV</sequence>
<dbReference type="Proteomes" id="UP000549457">
    <property type="component" value="Unassembled WGS sequence"/>
</dbReference>
<keyword evidence="1" id="KW-0698">rRNA processing</keyword>
<dbReference type="EMBL" id="JACHFM010000001">
    <property type="protein sequence ID" value="MBB5220478.1"/>
    <property type="molecule type" value="Genomic_DNA"/>
</dbReference>
<keyword evidence="1" id="KW-0949">S-adenosyl-L-methionine</keyword>
<evidence type="ECO:0000256" key="1">
    <source>
        <dbReference type="HAMAP-Rule" id="MF_00934"/>
    </source>
</evidence>
<evidence type="ECO:0000313" key="2">
    <source>
        <dbReference type="EMBL" id="MBB5220478.1"/>
    </source>
</evidence>
<dbReference type="GO" id="GO:0005829">
    <property type="term" value="C:cytosol"/>
    <property type="evidence" value="ECO:0007669"/>
    <property type="project" value="TreeGrafter"/>
</dbReference>
<dbReference type="PANTHER" id="PTHR37426:SF1">
    <property type="entry name" value="RIBOSOMAL RNA LARGE SUBUNIT METHYLTRANSFERASE J"/>
    <property type="match status" value="1"/>
</dbReference>
<feature type="binding site" evidence="1">
    <location>
        <begin position="138"/>
        <end position="139"/>
    </location>
    <ligand>
        <name>S-adenosyl-L-methionine</name>
        <dbReference type="ChEBI" id="CHEBI:59789"/>
    </ligand>
</feature>
<dbReference type="GO" id="GO:0036307">
    <property type="term" value="F:23S rRNA (adenine(2030)-N(6))-methyltransferase activity"/>
    <property type="evidence" value="ECO:0007669"/>
    <property type="project" value="UniProtKB-UniRule"/>
</dbReference>
<feature type="binding site" evidence="1">
    <location>
        <position position="42"/>
    </location>
    <ligand>
        <name>S-adenosyl-L-methionine</name>
        <dbReference type="ChEBI" id="CHEBI:59789"/>
    </ligand>
</feature>
<proteinExistence type="inferred from homology"/>
<feature type="binding site" evidence="1">
    <location>
        <position position="96"/>
    </location>
    <ligand>
        <name>S-adenosyl-L-methionine</name>
        <dbReference type="ChEBI" id="CHEBI:59789"/>
    </ligand>
</feature>
<dbReference type="InterPro" id="IPR007473">
    <property type="entry name" value="RlmJ"/>
</dbReference>
<reference evidence="2 3" key="1">
    <citation type="submission" date="2020-08" db="EMBL/GenBank/DDBJ databases">
        <title>Genomic Encyclopedia of Type Strains, Phase IV (KMG-IV): sequencing the most valuable type-strain genomes for metagenomic binning, comparative biology and taxonomic classification.</title>
        <authorList>
            <person name="Goeker M."/>
        </authorList>
    </citation>
    <scope>NUCLEOTIDE SEQUENCE [LARGE SCALE GENOMIC DNA]</scope>
    <source>
        <strain evidence="2 3">DSM 101730</strain>
    </source>
</reference>
<dbReference type="AlphaFoldDB" id="A0A840SK00"/>
<evidence type="ECO:0000313" key="3">
    <source>
        <dbReference type="Proteomes" id="UP000549457"/>
    </source>
</evidence>
<dbReference type="SUPFAM" id="SSF53335">
    <property type="entry name" value="S-adenosyl-L-methionine-dependent methyltransferases"/>
    <property type="match status" value="1"/>
</dbReference>
<dbReference type="EC" id="2.1.1.266" evidence="1"/>
<keyword evidence="1 2" id="KW-0808">Transferase</keyword>
<dbReference type="GO" id="GO:0070475">
    <property type="term" value="P:rRNA base methylation"/>
    <property type="evidence" value="ECO:0007669"/>
    <property type="project" value="UniProtKB-UniRule"/>
</dbReference>
<keyword evidence="1 2" id="KW-0489">Methyltransferase</keyword>
<dbReference type="HAMAP" id="MF_00934">
    <property type="entry name" value="23SrRNA_methyltr_J"/>
    <property type="match status" value="1"/>
</dbReference>
<dbReference type="PANTHER" id="PTHR37426">
    <property type="entry name" value="RIBOSOMAL RNA LARGE SUBUNIT METHYLTRANSFERASE J"/>
    <property type="match status" value="1"/>
</dbReference>
<dbReference type="RefSeq" id="WP_184146598.1">
    <property type="nucleotide sequence ID" value="NZ_JACHFM010000001.1"/>
</dbReference>
<organism evidence="2 3">
    <name type="scientific">Amaricoccus macauensis</name>
    <dbReference type="NCBI Taxonomy" id="57001"/>
    <lineage>
        <taxon>Bacteria</taxon>
        <taxon>Pseudomonadati</taxon>
        <taxon>Pseudomonadota</taxon>
        <taxon>Alphaproteobacteria</taxon>
        <taxon>Rhodobacterales</taxon>
        <taxon>Paracoccaceae</taxon>
        <taxon>Amaricoccus</taxon>
    </lineage>
</organism>
<feature type="binding site" evidence="1">
    <location>
        <position position="159"/>
    </location>
    <ligand>
        <name>S-adenosyl-L-methionine</name>
        <dbReference type="ChEBI" id="CHEBI:59789"/>
    </ligand>
</feature>
<dbReference type="Pfam" id="PF04378">
    <property type="entry name" value="RsmJ"/>
    <property type="match status" value="1"/>
</dbReference>
<comment type="caution">
    <text evidence="2">The sequence shown here is derived from an EMBL/GenBank/DDBJ whole genome shotgun (WGS) entry which is preliminary data.</text>
</comment>
<dbReference type="InterPro" id="IPR029063">
    <property type="entry name" value="SAM-dependent_MTases_sf"/>
</dbReference>
<accession>A0A840SK00</accession>